<organism evidence="2 3">
    <name type="scientific">Georgenia faecalis</name>
    <dbReference type="NCBI Taxonomy" id="2483799"/>
    <lineage>
        <taxon>Bacteria</taxon>
        <taxon>Bacillati</taxon>
        <taxon>Actinomycetota</taxon>
        <taxon>Actinomycetes</taxon>
        <taxon>Micrococcales</taxon>
        <taxon>Bogoriellaceae</taxon>
        <taxon>Georgenia</taxon>
    </lineage>
</organism>
<dbReference type="Gene3D" id="3.20.20.140">
    <property type="entry name" value="Metal-dependent hydrolases"/>
    <property type="match status" value="1"/>
</dbReference>
<dbReference type="Proteomes" id="UP001595955">
    <property type="component" value="Unassembled WGS sequence"/>
</dbReference>
<reference evidence="3" key="1">
    <citation type="journal article" date="2019" name="Int. J. Syst. Evol. Microbiol.">
        <title>The Global Catalogue of Microorganisms (GCM) 10K type strain sequencing project: providing services to taxonomists for standard genome sequencing and annotation.</title>
        <authorList>
            <consortium name="The Broad Institute Genomics Platform"/>
            <consortium name="The Broad Institute Genome Sequencing Center for Infectious Disease"/>
            <person name="Wu L."/>
            <person name="Ma J."/>
        </authorList>
    </citation>
    <scope>NUCLEOTIDE SEQUENCE [LARGE SCALE GENOMIC DNA]</scope>
    <source>
        <strain evidence="3">JCM 3369</strain>
    </source>
</reference>
<evidence type="ECO:0000313" key="2">
    <source>
        <dbReference type="EMBL" id="MFC4555386.1"/>
    </source>
</evidence>
<dbReference type="InterPro" id="IPR032466">
    <property type="entry name" value="Metal_Hydrolase"/>
</dbReference>
<dbReference type="PANTHER" id="PTHR43135">
    <property type="entry name" value="ALPHA-D-RIBOSE 1-METHYLPHOSPHONATE 5-TRIPHOSPHATE DIPHOSPHATASE"/>
    <property type="match status" value="1"/>
</dbReference>
<feature type="domain" description="Amidohydrolase-related" evidence="1">
    <location>
        <begin position="56"/>
        <end position="383"/>
    </location>
</feature>
<dbReference type="PANTHER" id="PTHR43135:SF3">
    <property type="entry name" value="ALPHA-D-RIBOSE 1-METHYLPHOSPHONATE 5-TRIPHOSPHATE DIPHOSPHATASE"/>
    <property type="match status" value="1"/>
</dbReference>
<comment type="caution">
    <text evidence="2">The sequence shown here is derived from an EMBL/GenBank/DDBJ whole genome shotgun (WGS) entry which is preliminary data.</text>
</comment>
<dbReference type="InterPro" id="IPR057744">
    <property type="entry name" value="OTAase-like"/>
</dbReference>
<proteinExistence type="predicted"/>
<gene>
    <name evidence="2" type="ORF">ACFO3F_09005</name>
</gene>
<dbReference type="CDD" id="cd01299">
    <property type="entry name" value="Met_dep_hydrolase_A"/>
    <property type="match status" value="1"/>
</dbReference>
<dbReference type="InterPro" id="IPR051781">
    <property type="entry name" value="Metallo-dep_Hydrolase"/>
</dbReference>
<dbReference type="Pfam" id="PF01979">
    <property type="entry name" value="Amidohydro_1"/>
    <property type="match status" value="1"/>
</dbReference>
<dbReference type="InterPro" id="IPR011059">
    <property type="entry name" value="Metal-dep_hydrolase_composite"/>
</dbReference>
<dbReference type="EMBL" id="JBHSGF010000005">
    <property type="protein sequence ID" value="MFC4555386.1"/>
    <property type="molecule type" value="Genomic_DNA"/>
</dbReference>
<keyword evidence="3" id="KW-1185">Reference proteome</keyword>
<dbReference type="SUPFAM" id="SSF51556">
    <property type="entry name" value="Metallo-dependent hydrolases"/>
    <property type="match status" value="1"/>
</dbReference>
<evidence type="ECO:0000313" key="3">
    <source>
        <dbReference type="Proteomes" id="UP001595955"/>
    </source>
</evidence>
<name>A0ABV9D9U0_9MICO</name>
<accession>A0ABV9D9U0</accession>
<dbReference type="RefSeq" id="WP_122823837.1">
    <property type="nucleotide sequence ID" value="NZ_CP033325.1"/>
</dbReference>
<protein>
    <submittedName>
        <fullName evidence="2">Amidohydrolase family protein</fullName>
    </submittedName>
</protein>
<evidence type="ECO:0000259" key="1">
    <source>
        <dbReference type="Pfam" id="PF01979"/>
    </source>
</evidence>
<sequence>MAAYVIRADMIIDGTRDVPDTGKEVVVADGLIRAIVPVGTTDAGDAEVVDLPGMALVPGLIDCHEHLGLIFGEDEMEQGLDAPEYYAMKSALHMQQILRSGVTTVRTAGDPGDTGNLIKRALRHGIITGPRLVSAHRLIARTGGHGWVIGREADGPWALRAAIRDEVRRGADVIKIMVSGGAATVGSDVYAPDMTDEEIVACIDEAHRLGRRIMAHGHGGPGIAVAVEAGVDSIEHGLLLTEADYDLMKERGTYLTATSAYGVKALEMPSIPEYVKEKLRDTIEQALESLRYAARIGLKVAVGTDSLHGKVWEELDILSKHGFTPLEALRAGTINGADLIGMADKIGTIEVGKVADIVAAPGNPLDDFSVLDMPAFVMKDGQIAHTSAS</sequence>
<dbReference type="Gene3D" id="2.30.40.10">
    <property type="entry name" value="Urease, subunit C, domain 1"/>
    <property type="match status" value="1"/>
</dbReference>
<dbReference type="SUPFAM" id="SSF51338">
    <property type="entry name" value="Composite domain of metallo-dependent hydrolases"/>
    <property type="match status" value="1"/>
</dbReference>
<dbReference type="InterPro" id="IPR006680">
    <property type="entry name" value="Amidohydro-rel"/>
</dbReference>